<feature type="transmembrane region" description="Helical" evidence="1">
    <location>
        <begin position="76"/>
        <end position="100"/>
    </location>
</feature>
<dbReference type="Pfam" id="PF26512">
    <property type="entry name" value="SOI"/>
    <property type="match status" value="1"/>
</dbReference>
<dbReference type="InterPro" id="IPR058965">
    <property type="entry name" value="SOI/HabA-like"/>
</dbReference>
<gene>
    <name evidence="2" type="ORF">HYY65_14465</name>
</gene>
<proteinExistence type="predicted"/>
<dbReference type="AlphaFoldDB" id="A0A932GSB9"/>
<organism evidence="2 3">
    <name type="scientific">Tectimicrobiota bacterium</name>
    <dbReference type="NCBI Taxonomy" id="2528274"/>
    <lineage>
        <taxon>Bacteria</taxon>
        <taxon>Pseudomonadati</taxon>
        <taxon>Nitrospinota/Tectimicrobiota group</taxon>
        <taxon>Candidatus Tectimicrobiota</taxon>
    </lineage>
</organism>
<accession>A0A932GSB9</accession>
<evidence type="ECO:0000313" key="2">
    <source>
        <dbReference type="EMBL" id="MBI3016229.1"/>
    </source>
</evidence>
<evidence type="ECO:0000256" key="1">
    <source>
        <dbReference type="SAM" id="Phobius"/>
    </source>
</evidence>
<dbReference type="Proteomes" id="UP000741360">
    <property type="component" value="Unassembled WGS sequence"/>
</dbReference>
<name>A0A932GSB9_UNCTE</name>
<reference evidence="2" key="1">
    <citation type="submission" date="2020-07" db="EMBL/GenBank/DDBJ databases">
        <title>Huge and variable diversity of episymbiotic CPR bacteria and DPANN archaea in groundwater ecosystems.</title>
        <authorList>
            <person name="He C.Y."/>
            <person name="Keren R."/>
            <person name="Whittaker M."/>
            <person name="Farag I.F."/>
            <person name="Doudna J."/>
            <person name="Cate J.H.D."/>
            <person name="Banfield J.F."/>
        </authorList>
    </citation>
    <scope>NUCLEOTIDE SEQUENCE</scope>
    <source>
        <strain evidence="2">NC_groundwater_717_Ag_S-0.2um_59_8</strain>
    </source>
</reference>
<keyword evidence="1" id="KW-0812">Transmembrane</keyword>
<dbReference type="EMBL" id="JACPSX010000279">
    <property type="protein sequence ID" value="MBI3016229.1"/>
    <property type="molecule type" value="Genomic_DNA"/>
</dbReference>
<protein>
    <submittedName>
        <fullName evidence="2">Uncharacterized protein</fullName>
    </submittedName>
</protein>
<evidence type="ECO:0000313" key="3">
    <source>
        <dbReference type="Proteomes" id="UP000741360"/>
    </source>
</evidence>
<feature type="transmembrane region" description="Helical" evidence="1">
    <location>
        <begin position="42"/>
        <end position="64"/>
    </location>
</feature>
<feature type="transmembrane region" description="Helical" evidence="1">
    <location>
        <begin position="9"/>
        <end position="36"/>
    </location>
</feature>
<feature type="transmembrane region" description="Helical" evidence="1">
    <location>
        <begin position="112"/>
        <end position="136"/>
    </location>
</feature>
<keyword evidence="1" id="KW-1133">Transmembrane helix</keyword>
<keyword evidence="1" id="KW-0472">Membrane</keyword>
<comment type="caution">
    <text evidence="2">The sequence shown here is derived from an EMBL/GenBank/DDBJ whole genome shotgun (WGS) entry which is preliminary data.</text>
</comment>
<sequence length="146" mass="14998">MTERAGLQILFHGAIVLFVGLLCGFPFAAAVTGAWGDETVRAWRLAHVGLAAVGIWLIATGAALPRLALGDRTASVLVWSVVMSAYAFVLALLIAPVAGMRGLEPFGSGLNWIAFASNMVGTLGALLGGALMIIGAHRAVRAGGLM</sequence>